<evidence type="ECO:0000313" key="2">
    <source>
        <dbReference type="Proteomes" id="UP000672009"/>
    </source>
</evidence>
<reference evidence="1" key="1">
    <citation type="submission" date="2021-04" db="EMBL/GenBank/DDBJ databases">
        <title>Genomics, taxonomy and metabolism of representatives of sulfur bacteria of the genus Thiothrix: Thiothrix fructosivorans QT, Thiothrix unzii A1T and three new species, Thiothrix subterranea sp. nov., Thiothrix litoralis sp. nov. and 'Candidatus Thiothrix anitrata' sp. nov.</title>
        <authorList>
            <person name="Ravin N.V."/>
            <person name="Smolyakov D."/>
            <person name="Rudenko T.S."/>
            <person name="Mardanov A.V."/>
            <person name="Beletsky A.V."/>
            <person name="Markov N.D."/>
            <person name="Fomenkov A.I."/>
            <person name="Roberts R.J."/>
            <person name="Karnachuk O.V."/>
            <person name="Novikov A."/>
            <person name="Grabovich M.Y."/>
        </authorList>
    </citation>
    <scope>NUCLEOTIDE SEQUENCE</scope>
    <source>
        <strain evidence="1">A1</strain>
    </source>
</reference>
<dbReference type="EMBL" id="CP072793">
    <property type="protein sequence ID" value="QTR54557.1"/>
    <property type="molecule type" value="Genomic_DNA"/>
</dbReference>
<dbReference type="RefSeq" id="WP_210220041.1">
    <property type="nucleotide sequence ID" value="NZ_CP072793.1"/>
</dbReference>
<accession>A0A975FB37</accession>
<gene>
    <name evidence="1" type="ORF">J9260_05575</name>
</gene>
<proteinExistence type="predicted"/>
<organism evidence="1 2">
    <name type="scientific">Thiothrix unzii</name>
    <dbReference type="NCBI Taxonomy" id="111769"/>
    <lineage>
        <taxon>Bacteria</taxon>
        <taxon>Pseudomonadati</taxon>
        <taxon>Pseudomonadota</taxon>
        <taxon>Gammaproteobacteria</taxon>
        <taxon>Thiotrichales</taxon>
        <taxon>Thiotrichaceae</taxon>
        <taxon>Thiothrix</taxon>
    </lineage>
</organism>
<dbReference type="Proteomes" id="UP000672009">
    <property type="component" value="Chromosome"/>
</dbReference>
<dbReference type="AlphaFoldDB" id="A0A975FB37"/>
<sequence>MIFSVKNCSPSQYGDESNEFRALSNLLRSHGDRNNLVFFDKNTIRDIINSPMFCKIDRCIAVDIFDTMSEYQQLLNLFDIIVEIDFCYSGCNIISQGDKSVIKLDTSYFNLFTSVNPVVFLAENSLDIDVYLKMGGFYVKEYGINTRITFDGRSGGGSQVKRIYDSLKNSDLFCLCIVDNDKKHPSGSEGSTSAQFSIHDRGLNGKTFVKILDVHEIECLLPLNIIETVLREENYSSEYIDNYDLLARIARNNPELRLFLDHKNGISLKKAIELDSVYGPFYLDAFNHYNGFKNKDCISEKECSDCGNCLEVKGFGENLLKNFVKHINEVNIKALNVDKGGYPYWIEIGKLVANWGCAFPSRKARS</sequence>
<name>A0A975FB37_9GAMM</name>
<dbReference type="KEGG" id="tun:J9260_05575"/>
<evidence type="ECO:0000313" key="1">
    <source>
        <dbReference type="EMBL" id="QTR54557.1"/>
    </source>
</evidence>
<protein>
    <submittedName>
        <fullName evidence="1">Uncharacterized protein</fullName>
    </submittedName>
</protein>
<keyword evidence="2" id="KW-1185">Reference proteome</keyword>